<organism evidence="2 3">
    <name type="scientific">Acidipropionibacterium jensenii</name>
    <dbReference type="NCBI Taxonomy" id="1749"/>
    <lineage>
        <taxon>Bacteria</taxon>
        <taxon>Bacillati</taxon>
        <taxon>Actinomycetota</taxon>
        <taxon>Actinomycetes</taxon>
        <taxon>Propionibacteriales</taxon>
        <taxon>Propionibacteriaceae</taxon>
        <taxon>Acidipropionibacterium</taxon>
    </lineage>
</organism>
<dbReference type="STRING" id="1122997.GCA_000425285_00468"/>
<gene>
    <name evidence="2" type="ORF">NCTC13652_02548</name>
</gene>
<sequence length="169" mass="19437">MNALVERLAANISAARKTRRWSQQRLCDELANRGATITPDQLELLERGEREPRITEVSAIAETFNTSVEALMTDPDDFEQALVWTALRTTYRDTRRRLMQDSSEYERAAEALCDYMDGDDRIPQMEREELGRQLAQSCAAVALDGYNDRNPWRKRWGIPVAEDDPVARM</sequence>
<dbReference type="InterPro" id="IPR001387">
    <property type="entry name" value="Cro/C1-type_HTH"/>
</dbReference>
<dbReference type="RefSeq" id="WP_126412795.1">
    <property type="nucleotide sequence ID" value="NZ_JAKDOF010000019.1"/>
</dbReference>
<dbReference type="Gene3D" id="1.10.260.40">
    <property type="entry name" value="lambda repressor-like DNA-binding domains"/>
    <property type="match status" value="1"/>
</dbReference>
<evidence type="ECO:0000313" key="3">
    <source>
        <dbReference type="Proteomes" id="UP000277858"/>
    </source>
</evidence>
<feature type="domain" description="HTH cro/C1-type" evidence="1">
    <location>
        <begin position="45"/>
        <end position="71"/>
    </location>
</feature>
<evidence type="ECO:0000259" key="1">
    <source>
        <dbReference type="PROSITE" id="PS50943"/>
    </source>
</evidence>
<evidence type="ECO:0000313" key="2">
    <source>
        <dbReference type="EMBL" id="VEI04319.1"/>
    </source>
</evidence>
<dbReference type="SUPFAM" id="SSF47413">
    <property type="entry name" value="lambda repressor-like DNA-binding domains"/>
    <property type="match status" value="1"/>
</dbReference>
<protein>
    <submittedName>
        <fullName evidence="2">Helix-turn-helix domain</fullName>
    </submittedName>
</protein>
<dbReference type="CDD" id="cd00093">
    <property type="entry name" value="HTH_XRE"/>
    <property type="match status" value="1"/>
</dbReference>
<dbReference type="PROSITE" id="PS50943">
    <property type="entry name" value="HTH_CROC1"/>
    <property type="match status" value="1"/>
</dbReference>
<proteinExistence type="predicted"/>
<dbReference type="Pfam" id="PF01381">
    <property type="entry name" value="HTH_3"/>
    <property type="match status" value="1"/>
</dbReference>
<dbReference type="EMBL" id="LR134473">
    <property type="protein sequence ID" value="VEI04319.1"/>
    <property type="molecule type" value="Genomic_DNA"/>
</dbReference>
<dbReference type="GO" id="GO:0003677">
    <property type="term" value="F:DNA binding"/>
    <property type="evidence" value="ECO:0007669"/>
    <property type="project" value="InterPro"/>
</dbReference>
<keyword evidence="3" id="KW-1185">Reference proteome</keyword>
<dbReference type="AlphaFoldDB" id="A0A3S5EVD8"/>
<name>A0A3S5EVD8_9ACTN</name>
<accession>A0A3S5EVD8</accession>
<reference evidence="2 3" key="1">
    <citation type="submission" date="2018-12" db="EMBL/GenBank/DDBJ databases">
        <authorList>
            <consortium name="Pathogen Informatics"/>
        </authorList>
    </citation>
    <scope>NUCLEOTIDE SEQUENCE [LARGE SCALE GENOMIC DNA]</scope>
    <source>
        <strain evidence="2 3">NCTC13652</strain>
    </source>
</reference>
<dbReference type="OrthoDB" id="3732815at2"/>
<dbReference type="InterPro" id="IPR010982">
    <property type="entry name" value="Lambda_DNA-bd_dom_sf"/>
</dbReference>
<dbReference type="SMART" id="SM00530">
    <property type="entry name" value="HTH_XRE"/>
    <property type="match status" value="1"/>
</dbReference>
<dbReference type="Proteomes" id="UP000277858">
    <property type="component" value="Chromosome"/>
</dbReference>